<sequence>MFFPLGQRVPFMALALAFKLLRGAFTLSLGPPESNSVFLGLRLRRTASFRLALTMKIDHVAQLLPSKERLVPPKTRRHHHTSCATPRVEA</sequence>
<dbReference type="Proteomes" id="UP001241747">
    <property type="component" value="Unassembled WGS sequence"/>
</dbReference>
<evidence type="ECO:0000313" key="2">
    <source>
        <dbReference type="EMBL" id="MDQ0503977.1"/>
    </source>
</evidence>
<comment type="caution">
    <text evidence="2">The sequence shown here is derived from an EMBL/GenBank/DDBJ whole genome shotgun (WGS) entry which is preliminary data.</text>
</comment>
<reference evidence="2 3" key="1">
    <citation type="submission" date="2023-07" db="EMBL/GenBank/DDBJ databases">
        <title>Genomic Encyclopedia of Type Strains, Phase IV (KMG-IV): sequencing the most valuable type-strain genomes for metagenomic binning, comparative biology and taxonomic classification.</title>
        <authorList>
            <person name="Goeker M."/>
        </authorList>
    </citation>
    <scope>NUCLEOTIDE SEQUENCE [LARGE SCALE GENOMIC DNA]</scope>
    <source>
        <strain evidence="2 3">DSM 3770</strain>
    </source>
</reference>
<keyword evidence="3" id="KW-1185">Reference proteome</keyword>
<name>A0ABU0LA10_XANAG</name>
<dbReference type="EMBL" id="JAUSVY010000002">
    <property type="protein sequence ID" value="MDQ0503977.1"/>
    <property type="molecule type" value="Genomic_DNA"/>
</dbReference>
<evidence type="ECO:0000256" key="1">
    <source>
        <dbReference type="SAM" id="MobiDB-lite"/>
    </source>
</evidence>
<accession>A0ABU0LA10</accession>
<evidence type="ECO:0008006" key="4">
    <source>
        <dbReference type="Google" id="ProtNLM"/>
    </source>
</evidence>
<gene>
    <name evidence="2" type="ORF">QOZ94_000751</name>
</gene>
<evidence type="ECO:0000313" key="3">
    <source>
        <dbReference type="Proteomes" id="UP001241747"/>
    </source>
</evidence>
<proteinExistence type="predicted"/>
<protein>
    <recommendedName>
        <fullName evidence="4">Secreted protein</fullName>
    </recommendedName>
</protein>
<organism evidence="2 3">
    <name type="scientific">Xanthobacter agilis</name>
    <dbReference type="NCBI Taxonomy" id="47492"/>
    <lineage>
        <taxon>Bacteria</taxon>
        <taxon>Pseudomonadati</taxon>
        <taxon>Pseudomonadota</taxon>
        <taxon>Alphaproteobacteria</taxon>
        <taxon>Hyphomicrobiales</taxon>
        <taxon>Xanthobacteraceae</taxon>
        <taxon>Xanthobacter</taxon>
    </lineage>
</organism>
<feature type="region of interest" description="Disordered" evidence="1">
    <location>
        <begin position="68"/>
        <end position="90"/>
    </location>
</feature>